<feature type="transmembrane region" description="Helical" evidence="6">
    <location>
        <begin position="387"/>
        <end position="404"/>
    </location>
</feature>
<dbReference type="PATRIC" id="fig|1300341.3.peg.160"/>
<evidence type="ECO:0000256" key="6">
    <source>
        <dbReference type="SAM" id="Phobius"/>
    </source>
</evidence>
<feature type="transmembrane region" description="Helical" evidence="6">
    <location>
        <begin position="37"/>
        <end position="58"/>
    </location>
</feature>
<feature type="transmembrane region" description="Helical" evidence="6">
    <location>
        <begin position="331"/>
        <end position="350"/>
    </location>
</feature>
<dbReference type="EMBL" id="LDJX01000001">
    <property type="protein sequence ID" value="KPM33258.1"/>
    <property type="molecule type" value="Genomic_DNA"/>
</dbReference>
<evidence type="ECO:0000256" key="1">
    <source>
        <dbReference type="ARBA" id="ARBA00004651"/>
    </source>
</evidence>
<feature type="transmembrane region" description="Helical" evidence="6">
    <location>
        <begin position="12"/>
        <end position="31"/>
    </location>
</feature>
<feature type="transmembrane region" description="Helical" evidence="6">
    <location>
        <begin position="151"/>
        <end position="171"/>
    </location>
</feature>
<keyword evidence="4 6" id="KW-1133">Transmembrane helix</keyword>
<feature type="transmembrane region" description="Helical" evidence="6">
    <location>
        <begin position="250"/>
        <end position="267"/>
    </location>
</feature>
<protein>
    <submittedName>
        <fullName evidence="7">Polysaccharide biosynthesis protein</fullName>
    </submittedName>
</protein>
<dbReference type="PANTHER" id="PTHR30250">
    <property type="entry name" value="PST FAMILY PREDICTED COLANIC ACID TRANSPORTER"/>
    <property type="match status" value="1"/>
</dbReference>
<dbReference type="PANTHER" id="PTHR30250:SF11">
    <property type="entry name" value="O-ANTIGEN TRANSPORTER-RELATED"/>
    <property type="match status" value="1"/>
</dbReference>
<keyword evidence="8" id="KW-1185">Reference proteome</keyword>
<feature type="transmembrane region" description="Helical" evidence="6">
    <location>
        <begin position="119"/>
        <end position="139"/>
    </location>
</feature>
<name>A0A0P7AMW9_9FLAO</name>
<evidence type="ECO:0000256" key="3">
    <source>
        <dbReference type="ARBA" id="ARBA00022692"/>
    </source>
</evidence>
<feature type="transmembrane region" description="Helical" evidence="6">
    <location>
        <begin position="425"/>
        <end position="443"/>
    </location>
</feature>
<evidence type="ECO:0000313" key="7">
    <source>
        <dbReference type="EMBL" id="KPM33258.1"/>
    </source>
</evidence>
<comment type="caution">
    <text evidence="7">The sequence shown here is derived from an EMBL/GenBank/DDBJ whole genome shotgun (WGS) entry which is preliminary data.</text>
</comment>
<feature type="transmembrane region" description="Helical" evidence="6">
    <location>
        <begin position="449"/>
        <end position="467"/>
    </location>
</feature>
<evidence type="ECO:0000256" key="5">
    <source>
        <dbReference type="ARBA" id="ARBA00023136"/>
    </source>
</evidence>
<comment type="subcellular location">
    <subcellularLocation>
        <location evidence="1">Cell membrane</location>
        <topology evidence="1">Multi-pass membrane protein</topology>
    </subcellularLocation>
</comment>
<proteinExistence type="predicted"/>
<evidence type="ECO:0000313" key="8">
    <source>
        <dbReference type="Proteomes" id="UP000050280"/>
    </source>
</evidence>
<dbReference type="OrthoDB" id="88014at2"/>
<keyword evidence="2" id="KW-1003">Cell membrane</keyword>
<dbReference type="STRING" id="1300341.I595_161"/>
<dbReference type="RefSeq" id="WP_054557477.1">
    <property type="nucleotide sequence ID" value="NZ_LDJX01000001.1"/>
</dbReference>
<reference evidence="7 8" key="1">
    <citation type="submission" date="2015-09" db="EMBL/GenBank/DDBJ databases">
        <title>Genome sequence of the marine flavobacterium Croceitalea dokdonensis DOKDO 023 that contains proton- and sodium-pumping rhodopsins.</title>
        <authorList>
            <person name="Kwon S.-K."/>
            <person name="Lee H.K."/>
            <person name="Kwak M.-J."/>
            <person name="Kim J.F."/>
        </authorList>
    </citation>
    <scope>NUCLEOTIDE SEQUENCE [LARGE SCALE GENOMIC DNA]</scope>
    <source>
        <strain evidence="7 8">DOKDO 023</strain>
    </source>
</reference>
<dbReference type="InterPro" id="IPR050833">
    <property type="entry name" value="Poly_Biosynth_Transport"/>
</dbReference>
<evidence type="ECO:0000256" key="4">
    <source>
        <dbReference type="ARBA" id="ARBA00022989"/>
    </source>
</evidence>
<feature type="transmembrane region" description="Helical" evidence="6">
    <location>
        <begin position="177"/>
        <end position="196"/>
    </location>
</feature>
<feature type="transmembrane region" description="Helical" evidence="6">
    <location>
        <begin position="362"/>
        <end position="381"/>
    </location>
</feature>
<feature type="transmembrane region" description="Helical" evidence="6">
    <location>
        <begin position="216"/>
        <end position="234"/>
    </location>
</feature>
<dbReference type="GO" id="GO:0005886">
    <property type="term" value="C:plasma membrane"/>
    <property type="evidence" value="ECO:0007669"/>
    <property type="project" value="UniProtKB-SubCell"/>
</dbReference>
<keyword evidence="3 6" id="KW-0812">Transmembrane</keyword>
<evidence type="ECO:0000256" key="2">
    <source>
        <dbReference type="ARBA" id="ARBA00022475"/>
    </source>
</evidence>
<organism evidence="7 8">
    <name type="scientific">Croceitalea dokdonensis DOKDO 023</name>
    <dbReference type="NCBI Taxonomy" id="1300341"/>
    <lineage>
        <taxon>Bacteria</taxon>
        <taxon>Pseudomonadati</taxon>
        <taxon>Bacteroidota</taxon>
        <taxon>Flavobacteriia</taxon>
        <taxon>Flavobacteriales</taxon>
        <taxon>Flavobacteriaceae</taxon>
        <taxon>Croceitalea</taxon>
    </lineage>
</organism>
<feature type="transmembrane region" description="Helical" evidence="6">
    <location>
        <begin position="299"/>
        <end position="316"/>
    </location>
</feature>
<gene>
    <name evidence="7" type="ORF">I595_161</name>
</gene>
<sequence>MGIVIKQSLRNTVVTYLGFGVGAINILFLYTKILEDTYFALVTLILASGAIIMPLMAFGVHNTLVKFYSAQKEEQKDAFLTLMLLCPILIILPLGLLTYAFYDVIAGFLSHENALVKDYVWHIFLVGMSMAYFEVFFAWSRVQLKSVFGNFMKEVFARVGITLLLTLYYFDFITLDMFLKMVVGMYLLRTVIMKLYAYRLRWPRLNFNFPEQTKEILTYSLLIILGGSAALILLEIDKVMINQFKAIENVAYYGVAVYIATVIIVPYRAMHQITYPLTASLINKGDIFGLGELYQKSSLTLFIASGLLFLLIVLNIEELYLLLPTAYSKGFYVVLLIGMAKVFESMLGNINSILFNSKYYKTVLMFGVLLAMTTIVLNLWLIPLFGIEGAALASFSALFIFNLLKMVFVKLKFDMLPFTKDTVKVALLIFFLAFLFAYLRFYFHPIINIGIKSMLIIAMYLGILYRFNISDDVSAIMNKFLKRKP</sequence>
<dbReference type="AlphaFoldDB" id="A0A0P7AMW9"/>
<dbReference type="Pfam" id="PF01943">
    <property type="entry name" value="Polysacc_synt"/>
    <property type="match status" value="1"/>
</dbReference>
<keyword evidence="5 6" id="KW-0472">Membrane</keyword>
<feature type="transmembrane region" description="Helical" evidence="6">
    <location>
        <begin position="79"/>
        <end position="99"/>
    </location>
</feature>
<accession>A0A0P7AMW9</accession>
<dbReference type="InterPro" id="IPR002797">
    <property type="entry name" value="Polysacc_synth"/>
</dbReference>
<dbReference type="Proteomes" id="UP000050280">
    <property type="component" value="Unassembled WGS sequence"/>
</dbReference>